<feature type="binding site" evidence="18">
    <location>
        <position position="315"/>
    </location>
    <ligand>
        <name>Zn(2+)</name>
        <dbReference type="ChEBI" id="CHEBI:29105"/>
        <note>catalytic</note>
    </ligand>
</feature>
<dbReference type="PANTHER" id="PTHR11533:SF301">
    <property type="entry name" value="AMINOPEPTIDASE"/>
    <property type="match status" value="1"/>
</dbReference>
<dbReference type="Proteomes" id="UP001154078">
    <property type="component" value="Chromosome 3"/>
</dbReference>
<evidence type="ECO:0000256" key="6">
    <source>
        <dbReference type="ARBA" id="ARBA00022622"/>
    </source>
</evidence>
<evidence type="ECO:0000259" key="24">
    <source>
        <dbReference type="Pfam" id="PF17900"/>
    </source>
</evidence>
<keyword evidence="10 20" id="KW-0378">Hydrolase</keyword>
<evidence type="ECO:0000256" key="15">
    <source>
        <dbReference type="ARBA" id="ARBA00023180"/>
    </source>
</evidence>
<evidence type="ECO:0000256" key="20">
    <source>
        <dbReference type="RuleBase" id="RU364040"/>
    </source>
</evidence>
<evidence type="ECO:0000256" key="18">
    <source>
        <dbReference type="PIRSR" id="PIRSR634016-3"/>
    </source>
</evidence>
<dbReference type="Pfam" id="PF01433">
    <property type="entry name" value="Peptidase_M1"/>
    <property type="match status" value="1"/>
</dbReference>
<evidence type="ECO:0000256" key="14">
    <source>
        <dbReference type="ARBA" id="ARBA00023157"/>
    </source>
</evidence>
<dbReference type="SUPFAM" id="SSF55486">
    <property type="entry name" value="Metalloproteases ('zincins'), catalytic domain"/>
    <property type="match status" value="1"/>
</dbReference>
<dbReference type="GO" id="GO:0042277">
    <property type="term" value="F:peptide binding"/>
    <property type="evidence" value="ECO:0007669"/>
    <property type="project" value="TreeGrafter"/>
</dbReference>
<dbReference type="Gene3D" id="2.60.40.1730">
    <property type="entry name" value="tricorn interacting facor f3 domain"/>
    <property type="match status" value="1"/>
</dbReference>
<keyword evidence="5" id="KW-1003">Cell membrane</keyword>
<dbReference type="Pfam" id="PF11838">
    <property type="entry name" value="ERAP1_C"/>
    <property type="match status" value="1"/>
</dbReference>
<evidence type="ECO:0000256" key="10">
    <source>
        <dbReference type="ARBA" id="ARBA00022801"/>
    </source>
</evidence>
<sequence>MNRLFIGTLCVLLGISAKESYRLSNNLDIIHYDIFLSDFDLNSNNFTGIVKIDLNLRNGTIQIHTDKSIKINEETLEFKDTPCKIQKFNETTQIVTLDCEKSSGKGTLYIEYNATIVDTEMSGLYKSTYEGNGTLIATQFEPTNARKAFPCFDEPSLKATFQITVGLLKGSQYKPLSNTPLAETLDDGDFTSYVFTRTPRMSTYLVALVISKFSSKSPTDSGKYDFQVYARPEALKYTKTAVTYGRKLIDAMGEYTGYPYETLGIAKLDQVGIPDFAAGAMENWGLLTYRETALLDEGDRTSVLAKQKVITVTAHEIAHQWFGDYVTMNWWSETWLNEGFATYFEYHIANLIGENMELDKQFLLQFVQYAMIYDSTPSVQAMFTDESKVNTLAEINDKFTDISYSKGGSVLRMIRFTIGEDAFKKSLNSYLTSRKHKNTNHTQFLNHLGDTKDHWLSWIEQPGFPLITVSLKNKTGKIEISQSRFTTIPSKDDEKLIWDIPITYTTSLKAQFEVKPNEVQWLTKKSDTFNFDLKNDTWVIVNLQESGYYRVNYDEVLWNRIIAALKKNPEVINELNRAQIIDDIFNLARNGFVSYNKAFEMIDYLVKETSYYPLNAASEVIGYLITKVGNEGVIKGIKSRMLTLLKPHIEIPTDVAPNRKNLTHVQVIKEILLLQLACIYGDNKCLDYSQKYFKAYIKDRKSVDTNFRKNALCHGIRYSTESSDWNSLWSMYGSAETSHEKESILSALGCTKSARVLEKFLIKSIMPNSGIRKQDASSVFQSVLGDGSVGLSVAMKFLENNMNDIKKYYKDMSALGDMITSVAYKITTKANVDRLAKIINDNIKVDEIKVVSKQALEIANANVKWTNEHLGQLLEIFPSTTDASNKILVSWNLLIISVIVLVFKF</sequence>
<gene>
    <name evidence="25" type="ORF">MELIAE_LOCUS5365</name>
</gene>
<keyword evidence="13" id="KW-0472">Membrane</keyword>
<evidence type="ECO:0000256" key="13">
    <source>
        <dbReference type="ARBA" id="ARBA00023136"/>
    </source>
</evidence>
<dbReference type="GO" id="GO:0006508">
    <property type="term" value="P:proteolysis"/>
    <property type="evidence" value="ECO:0007669"/>
    <property type="project" value="UniProtKB-KW"/>
</dbReference>
<dbReference type="EMBL" id="OV121134">
    <property type="protein sequence ID" value="CAH0553356.1"/>
    <property type="molecule type" value="Genomic_DNA"/>
</dbReference>
<name>A0A9P0B3G6_BRAAE</name>
<feature type="active site" description="Proton acceptor" evidence="17">
    <location>
        <position position="316"/>
    </location>
</feature>
<accession>A0A9P0B3G6</accession>
<comment type="cofactor">
    <cofactor evidence="18 20">
        <name>Zn(2+)</name>
        <dbReference type="ChEBI" id="CHEBI:29105"/>
    </cofactor>
    <text evidence="18 20">Binds 1 zinc ion per subunit.</text>
</comment>
<dbReference type="PRINTS" id="PR00756">
    <property type="entry name" value="ALADIPTASE"/>
</dbReference>
<reference evidence="25" key="1">
    <citation type="submission" date="2021-12" db="EMBL/GenBank/DDBJ databases">
        <authorList>
            <person name="King R."/>
        </authorList>
    </citation>
    <scope>NUCLEOTIDE SEQUENCE</scope>
</reference>
<evidence type="ECO:0000256" key="8">
    <source>
        <dbReference type="ARBA" id="ARBA00022723"/>
    </source>
</evidence>
<keyword evidence="8 18" id="KW-0479">Metal-binding</keyword>
<dbReference type="InterPro" id="IPR042097">
    <property type="entry name" value="Aminopeptidase_N-like_N_sf"/>
</dbReference>
<keyword evidence="4 20" id="KW-0031">Aminopeptidase</keyword>
<keyword evidence="14" id="KW-1015">Disulfide bond</keyword>
<evidence type="ECO:0000256" key="7">
    <source>
        <dbReference type="ARBA" id="ARBA00022670"/>
    </source>
</evidence>
<evidence type="ECO:0000256" key="19">
    <source>
        <dbReference type="PIRSR" id="PIRSR634016-4"/>
    </source>
</evidence>
<evidence type="ECO:0000259" key="22">
    <source>
        <dbReference type="Pfam" id="PF01433"/>
    </source>
</evidence>
<dbReference type="GO" id="GO:0070006">
    <property type="term" value="F:metalloaminopeptidase activity"/>
    <property type="evidence" value="ECO:0007669"/>
    <property type="project" value="TreeGrafter"/>
</dbReference>
<evidence type="ECO:0000256" key="17">
    <source>
        <dbReference type="PIRSR" id="PIRSR634016-1"/>
    </source>
</evidence>
<evidence type="ECO:0000256" key="3">
    <source>
        <dbReference type="ARBA" id="ARBA00010136"/>
    </source>
</evidence>
<evidence type="ECO:0000256" key="12">
    <source>
        <dbReference type="ARBA" id="ARBA00023049"/>
    </source>
</evidence>
<feature type="domain" description="Peptidase M1 membrane alanine aminopeptidase" evidence="22">
    <location>
        <begin position="245"/>
        <end position="457"/>
    </location>
</feature>
<evidence type="ECO:0000313" key="26">
    <source>
        <dbReference type="Proteomes" id="UP001154078"/>
    </source>
</evidence>
<dbReference type="InterPro" id="IPR034016">
    <property type="entry name" value="M1_APN-typ"/>
</dbReference>
<feature type="domain" description="ERAP1-like C-terminal" evidence="23">
    <location>
        <begin position="538"/>
        <end position="858"/>
    </location>
</feature>
<dbReference type="InterPro" id="IPR024571">
    <property type="entry name" value="ERAP1-like_C_dom"/>
</dbReference>
<dbReference type="Gene3D" id="1.10.390.10">
    <property type="entry name" value="Neutral Protease Domain 2"/>
    <property type="match status" value="1"/>
</dbReference>
<dbReference type="InterPro" id="IPR027268">
    <property type="entry name" value="Peptidase_M4/M1_CTD_sf"/>
</dbReference>
<dbReference type="Pfam" id="PF17900">
    <property type="entry name" value="Peptidase_M1_N"/>
    <property type="match status" value="1"/>
</dbReference>
<dbReference type="GO" id="GO:0098552">
    <property type="term" value="C:side of membrane"/>
    <property type="evidence" value="ECO:0007669"/>
    <property type="project" value="UniProtKB-KW"/>
</dbReference>
<dbReference type="CDD" id="cd09601">
    <property type="entry name" value="M1_APN-Q_like"/>
    <property type="match status" value="1"/>
</dbReference>
<dbReference type="Gene3D" id="2.60.40.1910">
    <property type="match status" value="1"/>
</dbReference>
<dbReference type="SUPFAM" id="SSF63737">
    <property type="entry name" value="Leukotriene A4 hydrolase N-terminal domain"/>
    <property type="match status" value="1"/>
</dbReference>
<evidence type="ECO:0000313" key="25">
    <source>
        <dbReference type="EMBL" id="CAH0553356.1"/>
    </source>
</evidence>
<keyword evidence="9 21" id="KW-0732">Signal</keyword>
<keyword evidence="7 20" id="KW-0645">Protease</keyword>
<dbReference type="OrthoDB" id="10031169at2759"/>
<dbReference type="GO" id="GO:0043171">
    <property type="term" value="P:peptide catabolic process"/>
    <property type="evidence" value="ECO:0007669"/>
    <property type="project" value="TreeGrafter"/>
</dbReference>
<keyword evidence="26" id="KW-1185">Reference proteome</keyword>
<evidence type="ECO:0000259" key="23">
    <source>
        <dbReference type="Pfam" id="PF11838"/>
    </source>
</evidence>
<dbReference type="PANTHER" id="PTHR11533">
    <property type="entry name" value="PROTEASE M1 ZINC METALLOPROTEASE"/>
    <property type="match status" value="1"/>
</dbReference>
<dbReference type="InterPro" id="IPR001930">
    <property type="entry name" value="Peptidase_M1"/>
</dbReference>
<dbReference type="FunFam" id="1.25.50.20:FF:000001">
    <property type="entry name" value="Aminopeptidase"/>
    <property type="match status" value="1"/>
</dbReference>
<dbReference type="InterPro" id="IPR045357">
    <property type="entry name" value="Aminopeptidase_N-like_N"/>
</dbReference>
<keyword evidence="15" id="KW-0325">Glycoprotein</keyword>
<dbReference type="GO" id="GO:0008270">
    <property type="term" value="F:zinc ion binding"/>
    <property type="evidence" value="ECO:0007669"/>
    <property type="project" value="UniProtKB-UniRule"/>
</dbReference>
<dbReference type="EC" id="3.4.11.-" evidence="20"/>
<comment type="subcellular location">
    <subcellularLocation>
        <location evidence="2">Cell membrane</location>
        <topology evidence="2">Lipid-anchor</topology>
        <topology evidence="2">GPI-anchor</topology>
    </subcellularLocation>
</comment>
<dbReference type="InterPro" id="IPR014782">
    <property type="entry name" value="Peptidase_M1_dom"/>
</dbReference>
<dbReference type="GO" id="GO:0016285">
    <property type="term" value="F:alanyl aminopeptidase activity"/>
    <property type="evidence" value="ECO:0007669"/>
    <property type="project" value="UniProtKB-EC"/>
</dbReference>
<dbReference type="GO" id="GO:0005737">
    <property type="term" value="C:cytoplasm"/>
    <property type="evidence" value="ECO:0007669"/>
    <property type="project" value="TreeGrafter"/>
</dbReference>
<dbReference type="Gene3D" id="1.25.50.20">
    <property type="match status" value="1"/>
</dbReference>
<comment type="catalytic activity">
    <reaction evidence="1">
        <text>Release of an N-terminal amino acid, Xaa-|-Yaa- from a peptide, amide or arylamide. Xaa is preferably Ala, but may be most amino acids including Pro (slow action). When a terminal hydrophobic residue is followed by a prolyl residue, the two may be released as an intact Xaa-Pro dipeptide.</text>
        <dbReference type="EC" id="3.4.11.2"/>
    </reaction>
</comment>
<keyword evidence="12 20" id="KW-0482">Metalloprotease</keyword>
<feature type="binding site" evidence="18">
    <location>
        <position position="338"/>
    </location>
    <ligand>
        <name>Zn(2+)</name>
        <dbReference type="ChEBI" id="CHEBI:29105"/>
        <note>catalytic</note>
    </ligand>
</feature>
<evidence type="ECO:0000256" key="21">
    <source>
        <dbReference type="SAM" id="SignalP"/>
    </source>
</evidence>
<evidence type="ECO:0000256" key="11">
    <source>
        <dbReference type="ARBA" id="ARBA00022833"/>
    </source>
</evidence>
<evidence type="ECO:0000256" key="2">
    <source>
        <dbReference type="ARBA" id="ARBA00004609"/>
    </source>
</evidence>
<evidence type="ECO:0000256" key="16">
    <source>
        <dbReference type="ARBA" id="ARBA00023288"/>
    </source>
</evidence>
<feature type="signal peptide" evidence="21">
    <location>
        <begin position="1"/>
        <end position="17"/>
    </location>
</feature>
<organism evidence="25 26">
    <name type="scientific">Brassicogethes aeneus</name>
    <name type="common">Rape pollen beetle</name>
    <name type="synonym">Meligethes aeneus</name>
    <dbReference type="NCBI Taxonomy" id="1431903"/>
    <lineage>
        <taxon>Eukaryota</taxon>
        <taxon>Metazoa</taxon>
        <taxon>Ecdysozoa</taxon>
        <taxon>Arthropoda</taxon>
        <taxon>Hexapoda</taxon>
        <taxon>Insecta</taxon>
        <taxon>Pterygota</taxon>
        <taxon>Neoptera</taxon>
        <taxon>Endopterygota</taxon>
        <taxon>Coleoptera</taxon>
        <taxon>Polyphaga</taxon>
        <taxon>Cucujiformia</taxon>
        <taxon>Nitidulidae</taxon>
        <taxon>Meligethinae</taxon>
        <taxon>Brassicogethes</taxon>
    </lineage>
</organism>
<evidence type="ECO:0000256" key="5">
    <source>
        <dbReference type="ARBA" id="ARBA00022475"/>
    </source>
</evidence>
<dbReference type="FunFam" id="2.60.40.1910:FF:000008">
    <property type="entry name" value="Aminopeptidase"/>
    <property type="match status" value="1"/>
</dbReference>
<protein>
    <recommendedName>
        <fullName evidence="20">Aminopeptidase</fullName>
        <ecNumber evidence="20">3.4.11.-</ecNumber>
    </recommendedName>
</protein>
<comment type="similarity">
    <text evidence="3 20">Belongs to the peptidase M1 family.</text>
</comment>
<evidence type="ECO:0000256" key="4">
    <source>
        <dbReference type="ARBA" id="ARBA00022438"/>
    </source>
</evidence>
<dbReference type="AlphaFoldDB" id="A0A9P0B3G6"/>
<evidence type="ECO:0000256" key="1">
    <source>
        <dbReference type="ARBA" id="ARBA00000098"/>
    </source>
</evidence>
<keyword evidence="6" id="KW-0336">GPI-anchor</keyword>
<dbReference type="GO" id="GO:0005615">
    <property type="term" value="C:extracellular space"/>
    <property type="evidence" value="ECO:0007669"/>
    <property type="project" value="TreeGrafter"/>
</dbReference>
<dbReference type="FunFam" id="1.10.390.10:FF:000013">
    <property type="entry name" value="Aminopeptidase N"/>
    <property type="match status" value="1"/>
</dbReference>
<keyword evidence="16" id="KW-0449">Lipoprotein</keyword>
<dbReference type="InterPro" id="IPR050344">
    <property type="entry name" value="Peptidase_M1_aminopeptidases"/>
</dbReference>
<feature type="binding site" evidence="18">
    <location>
        <position position="319"/>
    </location>
    <ligand>
        <name>Zn(2+)</name>
        <dbReference type="ChEBI" id="CHEBI:29105"/>
        <note>catalytic</note>
    </ligand>
</feature>
<feature type="site" description="Transition state stabilizer" evidence="19">
    <location>
        <position position="404"/>
    </location>
</feature>
<dbReference type="GO" id="GO:0005886">
    <property type="term" value="C:plasma membrane"/>
    <property type="evidence" value="ECO:0007669"/>
    <property type="project" value="UniProtKB-SubCell"/>
</dbReference>
<feature type="domain" description="Aminopeptidase N-like N-terminal" evidence="24">
    <location>
        <begin position="31"/>
        <end position="205"/>
    </location>
</feature>
<evidence type="ECO:0000256" key="9">
    <source>
        <dbReference type="ARBA" id="ARBA00022729"/>
    </source>
</evidence>
<keyword evidence="11 18" id="KW-0862">Zinc</keyword>
<proteinExistence type="inferred from homology"/>
<feature type="chain" id="PRO_5040322596" description="Aminopeptidase" evidence="21">
    <location>
        <begin position="18"/>
        <end position="905"/>
    </location>
</feature>